<organism evidence="6 7">
    <name type="scientific">Escallonia herrerae</name>
    <dbReference type="NCBI Taxonomy" id="1293975"/>
    <lineage>
        <taxon>Eukaryota</taxon>
        <taxon>Viridiplantae</taxon>
        <taxon>Streptophyta</taxon>
        <taxon>Embryophyta</taxon>
        <taxon>Tracheophyta</taxon>
        <taxon>Spermatophyta</taxon>
        <taxon>Magnoliopsida</taxon>
        <taxon>eudicotyledons</taxon>
        <taxon>Gunneridae</taxon>
        <taxon>Pentapetalae</taxon>
        <taxon>asterids</taxon>
        <taxon>campanulids</taxon>
        <taxon>Escalloniales</taxon>
        <taxon>Escalloniaceae</taxon>
        <taxon>Escallonia</taxon>
    </lineage>
</organism>
<evidence type="ECO:0000256" key="5">
    <source>
        <dbReference type="SAM" id="MobiDB-lite"/>
    </source>
</evidence>
<comment type="caution">
    <text evidence="6">The sequence shown here is derived from an EMBL/GenBank/DDBJ whole genome shotgun (WGS) entry which is preliminary data.</text>
</comment>
<evidence type="ECO:0000313" key="6">
    <source>
        <dbReference type="EMBL" id="KAK3014653.1"/>
    </source>
</evidence>
<keyword evidence="3" id="KW-0347">Helicase</keyword>
<evidence type="ECO:0000256" key="3">
    <source>
        <dbReference type="ARBA" id="ARBA00022806"/>
    </source>
</evidence>
<keyword evidence="4" id="KW-0067">ATP-binding</keyword>
<keyword evidence="1" id="KW-0547">Nucleotide-binding</keyword>
<dbReference type="AlphaFoldDB" id="A0AA89AUG2"/>
<evidence type="ECO:0000313" key="7">
    <source>
        <dbReference type="Proteomes" id="UP001188597"/>
    </source>
</evidence>
<dbReference type="Proteomes" id="UP001188597">
    <property type="component" value="Unassembled WGS sequence"/>
</dbReference>
<accession>A0AA89AUG2</accession>
<feature type="region of interest" description="Disordered" evidence="5">
    <location>
        <begin position="79"/>
        <end position="99"/>
    </location>
</feature>
<evidence type="ECO:0000256" key="2">
    <source>
        <dbReference type="ARBA" id="ARBA00022801"/>
    </source>
</evidence>
<reference evidence="6" key="1">
    <citation type="submission" date="2022-12" db="EMBL/GenBank/DDBJ databases">
        <title>Draft genome assemblies for two species of Escallonia (Escalloniales).</title>
        <authorList>
            <person name="Chanderbali A."/>
            <person name="Dervinis C."/>
            <person name="Anghel I."/>
            <person name="Soltis D."/>
            <person name="Soltis P."/>
            <person name="Zapata F."/>
        </authorList>
    </citation>
    <scope>NUCLEOTIDE SEQUENCE</scope>
    <source>
        <strain evidence="6">UCBG64.0493</strain>
        <tissue evidence="6">Leaf</tissue>
    </source>
</reference>
<evidence type="ECO:0000256" key="1">
    <source>
        <dbReference type="ARBA" id="ARBA00022741"/>
    </source>
</evidence>
<evidence type="ECO:0000256" key="4">
    <source>
        <dbReference type="ARBA" id="ARBA00022840"/>
    </source>
</evidence>
<dbReference type="GO" id="GO:0004386">
    <property type="term" value="F:helicase activity"/>
    <property type="evidence" value="ECO:0007669"/>
    <property type="project" value="UniProtKB-KW"/>
</dbReference>
<keyword evidence="7" id="KW-1185">Reference proteome</keyword>
<gene>
    <name evidence="6" type="ORF">RJ639_009995</name>
</gene>
<dbReference type="GO" id="GO:0005524">
    <property type="term" value="F:ATP binding"/>
    <property type="evidence" value="ECO:0007669"/>
    <property type="project" value="UniProtKB-KW"/>
</dbReference>
<keyword evidence="2" id="KW-0378">Hydrolase</keyword>
<proteinExistence type="predicted"/>
<dbReference type="PANTHER" id="PTHR47960">
    <property type="entry name" value="DEAD-BOX ATP-DEPENDENT RNA HELICASE 50"/>
    <property type="match status" value="1"/>
</dbReference>
<sequence length="308" mass="34173">MGKGNDAIARRKFKRANRKSKHSESLKVSNRIASIIAAKKRRKSGKRSMCQGMCYSLPTIEDPFNDRQGILDLKRKKVKKHAPSKTDRKMSTNRNTIEPKNGILDATHANLGCHEQKLARFENLQNKHTASLTPVGNEGLENASKLGEAMVQLIGKNAQEKHSFEIQGCPSKYLISCLNSIENALRHDGALITDDDKPLFVNTWGVEFWKCYSIGKDVVDTSGACSTTEQIAWIVSTAADTIARKEKEGLSLTNPFLLFLVPSQEKATKIFLLTILCNDEHAMSGFDLKAQRLSLGSRGMVSYHLALA</sequence>
<protein>
    <submittedName>
        <fullName evidence="6">Uncharacterized protein</fullName>
    </submittedName>
</protein>
<dbReference type="EMBL" id="JAVXUP010001203">
    <property type="protein sequence ID" value="KAK3014653.1"/>
    <property type="molecule type" value="Genomic_DNA"/>
</dbReference>
<dbReference type="GO" id="GO:0016787">
    <property type="term" value="F:hydrolase activity"/>
    <property type="evidence" value="ECO:0007669"/>
    <property type="project" value="UniProtKB-KW"/>
</dbReference>
<name>A0AA89AUG2_9ASTE</name>